<dbReference type="SUPFAM" id="SSF48295">
    <property type="entry name" value="TrpR-like"/>
    <property type="match status" value="1"/>
</dbReference>
<organism evidence="2 3">
    <name type="scientific">Lichenifustis flavocetrariae</name>
    <dbReference type="NCBI Taxonomy" id="2949735"/>
    <lineage>
        <taxon>Bacteria</taxon>
        <taxon>Pseudomonadati</taxon>
        <taxon>Pseudomonadota</taxon>
        <taxon>Alphaproteobacteria</taxon>
        <taxon>Hyphomicrobiales</taxon>
        <taxon>Lichenihabitantaceae</taxon>
        <taxon>Lichenifustis</taxon>
    </lineage>
</organism>
<reference evidence="2" key="1">
    <citation type="submission" date="2022-05" db="EMBL/GenBank/DDBJ databases">
        <authorList>
            <person name="Pankratov T."/>
        </authorList>
    </citation>
    <scope>NUCLEOTIDE SEQUENCE</scope>
    <source>
        <strain evidence="2">BP6-180914</strain>
    </source>
</reference>
<dbReference type="AlphaFoldDB" id="A0AA41Z4G8"/>
<evidence type="ECO:0000313" key="2">
    <source>
        <dbReference type="EMBL" id="MCW6512836.1"/>
    </source>
</evidence>
<gene>
    <name evidence="2" type="ORF">M8523_33635</name>
</gene>
<accession>A0AA41Z4G8</accession>
<dbReference type="Pfam" id="PF01527">
    <property type="entry name" value="HTH_Tnp_1"/>
    <property type="match status" value="1"/>
</dbReference>
<dbReference type="EMBL" id="JAMOIM010000068">
    <property type="protein sequence ID" value="MCW6512836.1"/>
    <property type="molecule type" value="Genomic_DNA"/>
</dbReference>
<sequence>MGRGNEKTGANGVSHSHQHSAQAGRDDGRYRRIEIITGTERRRRWPADAKTRITAESFAPDVSVSEVARRHGVSLGLLHHWRRRAREKGRVETLHFVPIAVTDEAPVAARLEISPPGMIEIDMGGVRIRLSGSVDGAALRTVLAAMRGTQ</sequence>
<keyword evidence="3" id="KW-1185">Reference proteome</keyword>
<feature type="region of interest" description="Disordered" evidence="1">
    <location>
        <begin position="1"/>
        <end position="30"/>
    </location>
</feature>
<dbReference type="InterPro" id="IPR002514">
    <property type="entry name" value="Transposase_8"/>
</dbReference>
<dbReference type="GO" id="GO:0004803">
    <property type="term" value="F:transposase activity"/>
    <property type="evidence" value="ECO:0007669"/>
    <property type="project" value="InterPro"/>
</dbReference>
<dbReference type="InterPro" id="IPR010921">
    <property type="entry name" value="Trp_repressor/repl_initiator"/>
</dbReference>
<dbReference type="RefSeq" id="WP_282589211.1">
    <property type="nucleotide sequence ID" value="NZ_JAMOIM010000068.1"/>
</dbReference>
<evidence type="ECO:0000256" key="1">
    <source>
        <dbReference type="SAM" id="MobiDB-lite"/>
    </source>
</evidence>
<proteinExistence type="predicted"/>
<comment type="caution">
    <text evidence="2">The sequence shown here is derived from an EMBL/GenBank/DDBJ whole genome shotgun (WGS) entry which is preliminary data.</text>
</comment>
<dbReference type="PANTHER" id="PTHR37936:SF3">
    <property type="entry name" value="TRANSPOSASE INSC FOR INSERTION ELEMENT IS2A-RELATED"/>
    <property type="match status" value="1"/>
</dbReference>
<dbReference type="Proteomes" id="UP001165667">
    <property type="component" value="Unassembled WGS sequence"/>
</dbReference>
<protein>
    <submittedName>
        <fullName evidence="2">Transposase</fullName>
    </submittedName>
</protein>
<dbReference type="GO" id="GO:0043565">
    <property type="term" value="F:sequence-specific DNA binding"/>
    <property type="evidence" value="ECO:0007669"/>
    <property type="project" value="InterPro"/>
</dbReference>
<name>A0AA41Z4G8_9HYPH</name>
<evidence type="ECO:0000313" key="3">
    <source>
        <dbReference type="Proteomes" id="UP001165667"/>
    </source>
</evidence>
<feature type="compositionally biased region" description="Polar residues" evidence="1">
    <location>
        <begin position="11"/>
        <end position="21"/>
    </location>
</feature>
<dbReference type="NCBIfam" id="NF047595">
    <property type="entry name" value="IS66_ISRel24_TnpA"/>
    <property type="match status" value="1"/>
</dbReference>
<dbReference type="PANTHER" id="PTHR37936">
    <property type="entry name" value="TRANSPOSASE INSC FOR INSERTION ELEMENT IS2A-RELATED"/>
    <property type="match status" value="1"/>
</dbReference>
<dbReference type="GO" id="GO:0006313">
    <property type="term" value="P:DNA transposition"/>
    <property type="evidence" value="ECO:0007669"/>
    <property type="project" value="InterPro"/>
</dbReference>